<evidence type="ECO:0000259" key="2">
    <source>
        <dbReference type="Pfam" id="PF13828"/>
    </source>
</evidence>
<dbReference type="InterPro" id="IPR025241">
    <property type="entry name" value="DUF4190"/>
</dbReference>
<accession>A0A941AWM2</accession>
<reference evidence="3" key="1">
    <citation type="journal article" date="2016" name="Int. J. Syst. Evol. Microbiol.">
        <title>Pseudoxanthomonas helianthi sp. nov., isolated from roots of Jerusalem artichoke (Helianthus tuberosus).</title>
        <authorList>
            <person name="Kittiwongwattana C."/>
            <person name="Thawai C."/>
        </authorList>
    </citation>
    <scope>NUCLEOTIDE SEQUENCE</scope>
    <source>
        <strain evidence="3">110414</strain>
    </source>
</reference>
<dbReference type="AlphaFoldDB" id="A0A941AWM2"/>
<dbReference type="Proteomes" id="UP000673447">
    <property type="component" value="Unassembled WGS sequence"/>
</dbReference>
<evidence type="ECO:0000313" key="4">
    <source>
        <dbReference type="Proteomes" id="UP000673447"/>
    </source>
</evidence>
<organism evidence="3 4">
    <name type="scientific">Pseudoxanthomonas helianthi</name>
    <dbReference type="NCBI Taxonomy" id="1453541"/>
    <lineage>
        <taxon>Bacteria</taxon>
        <taxon>Pseudomonadati</taxon>
        <taxon>Pseudomonadota</taxon>
        <taxon>Gammaproteobacteria</taxon>
        <taxon>Lysobacterales</taxon>
        <taxon>Lysobacteraceae</taxon>
        <taxon>Pseudoxanthomonas</taxon>
    </lineage>
</organism>
<keyword evidence="1" id="KW-0472">Membrane</keyword>
<dbReference type="EMBL" id="JAGKTC010000003">
    <property type="protein sequence ID" value="MBP3985637.1"/>
    <property type="molecule type" value="Genomic_DNA"/>
</dbReference>
<name>A0A941AWM2_9GAMM</name>
<gene>
    <name evidence="3" type="ORF">J5837_14590</name>
</gene>
<comment type="caution">
    <text evidence="3">The sequence shown here is derived from an EMBL/GenBank/DDBJ whole genome shotgun (WGS) entry which is preliminary data.</text>
</comment>
<keyword evidence="1" id="KW-0812">Transmembrane</keyword>
<keyword evidence="1" id="KW-1133">Transmembrane helix</keyword>
<feature type="transmembrane region" description="Helical" evidence="1">
    <location>
        <begin position="12"/>
        <end position="35"/>
    </location>
</feature>
<keyword evidence="4" id="KW-1185">Reference proteome</keyword>
<sequence length="93" mass="9797">MNAVRQTSSLAIVSLVSGILGWTLLPFIGTLVAIITGHMARKEIRNSGGRLDGDGLAVGGLVLGWVSAALWVIGIVVFVLFFGGLAWLGFMNR</sequence>
<proteinExistence type="predicted"/>
<dbReference type="RefSeq" id="WP_210537486.1">
    <property type="nucleotide sequence ID" value="NZ_JAGKTC010000003.1"/>
</dbReference>
<protein>
    <submittedName>
        <fullName evidence="3">DUF4190 domain-containing protein</fullName>
    </submittedName>
</protein>
<evidence type="ECO:0000256" key="1">
    <source>
        <dbReference type="SAM" id="Phobius"/>
    </source>
</evidence>
<reference evidence="3" key="2">
    <citation type="submission" date="2021-03" db="EMBL/GenBank/DDBJ databases">
        <authorList>
            <person name="Cao W."/>
        </authorList>
    </citation>
    <scope>NUCLEOTIDE SEQUENCE</scope>
    <source>
        <strain evidence="3">110414</strain>
    </source>
</reference>
<evidence type="ECO:0000313" key="3">
    <source>
        <dbReference type="EMBL" id="MBP3985637.1"/>
    </source>
</evidence>
<feature type="domain" description="DUF4190" evidence="2">
    <location>
        <begin position="10"/>
        <end position="73"/>
    </location>
</feature>
<feature type="transmembrane region" description="Helical" evidence="1">
    <location>
        <begin position="56"/>
        <end position="88"/>
    </location>
</feature>
<dbReference type="Pfam" id="PF13828">
    <property type="entry name" value="DUF4190"/>
    <property type="match status" value="1"/>
</dbReference>